<evidence type="ECO:0000259" key="2">
    <source>
        <dbReference type="Pfam" id="PF02268"/>
    </source>
</evidence>
<dbReference type="Gramene" id="OQU83974">
    <property type="protein sequence ID" value="OQU83974"/>
    <property type="gene ID" value="SORBI_3005G208425"/>
</dbReference>
<dbReference type="Pfam" id="PF02268">
    <property type="entry name" value="TFIIA_gamma_N"/>
    <property type="match status" value="1"/>
</dbReference>
<dbReference type="SUPFAM" id="SSF47396">
    <property type="entry name" value="Transcription factor IIA (TFIIA), alpha-helical domain"/>
    <property type="match status" value="1"/>
</dbReference>
<dbReference type="InterPro" id="IPR009083">
    <property type="entry name" value="TFIIA_a-hlx"/>
</dbReference>
<dbReference type="AlphaFoldDB" id="A0A1Z5RJQ7"/>
<feature type="region of interest" description="Disordered" evidence="1">
    <location>
        <begin position="15"/>
        <end position="35"/>
    </location>
</feature>
<dbReference type="GO" id="GO:0006367">
    <property type="term" value="P:transcription initiation at RNA polymerase II promoter"/>
    <property type="evidence" value="ECO:0007669"/>
    <property type="project" value="InterPro"/>
</dbReference>
<protein>
    <recommendedName>
        <fullName evidence="2">Transcription initiation factor IIA gamma subunit N-terminal domain-containing protein</fullName>
    </recommendedName>
</protein>
<evidence type="ECO:0000256" key="1">
    <source>
        <dbReference type="SAM" id="MobiDB-lite"/>
    </source>
</evidence>
<dbReference type="InParanoid" id="A0A1Z5RJQ7"/>
<proteinExistence type="predicted"/>
<dbReference type="EMBL" id="CM000764">
    <property type="protein sequence ID" value="OQU83974.1"/>
    <property type="molecule type" value="Genomic_DNA"/>
</dbReference>
<reference evidence="3 4" key="1">
    <citation type="journal article" date="2009" name="Nature">
        <title>The Sorghum bicolor genome and the diversification of grasses.</title>
        <authorList>
            <person name="Paterson A.H."/>
            <person name="Bowers J.E."/>
            <person name="Bruggmann R."/>
            <person name="Dubchak I."/>
            <person name="Grimwood J."/>
            <person name="Gundlach H."/>
            <person name="Haberer G."/>
            <person name="Hellsten U."/>
            <person name="Mitros T."/>
            <person name="Poliakov A."/>
            <person name="Schmutz J."/>
            <person name="Spannagl M."/>
            <person name="Tang H."/>
            <person name="Wang X."/>
            <person name="Wicker T."/>
            <person name="Bharti A.K."/>
            <person name="Chapman J."/>
            <person name="Feltus F.A."/>
            <person name="Gowik U."/>
            <person name="Grigoriev I.V."/>
            <person name="Lyons E."/>
            <person name="Maher C.A."/>
            <person name="Martis M."/>
            <person name="Narechania A."/>
            <person name="Otillar R.P."/>
            <person name="Penning B.W."/>
            <person name="Salamov A.A."/>
            <person name="Wang Y."/>
            <person name="Zhang L."/>
            <person name="Carpita N.C."/>
            <person name="Freeling M."/>
            <person name="Gingle A.R."/>
            <person name="Hash C.T."/>
            <person name="Keller B."/>
            <person name="Klein P."/>
            <person name="Kresovich S."/>
            <person name="McCann M.C."/>
            <person name="Ming R."/>
            <person name="Peterson D.G."/>
            <person name="Mehboob-ur-Rahman"/>
            <person name="Ware D."/>
            <person name="Westhoff P."/>
            <person name="Mayer K.F."/>
            <person name="Messing J."/>
            <person name="Rokhsar D.S."/>
        </authorList>
    </citation>
    <scope>NUCLEOTIDE SEQUENCE [LARGE SCALE GENOMIC DNA]</scope>
    <source>
        <strain evidence="4">cv. BTx623</strain>
    </source>
</reference>
<organism evidence="3 4">
    <name type="scientific">Sorghum bicolor</name>
    <name type="common">Sorghum</name>
    <name type="synonym">Sorghum vulgare</name>
    <dbReference type="NCBI Taxonomy" id="4558"/>
    <lineage>
        <taxon>Eukaryota</taxon>
        <taxon>Viridiplantae</taxon>
        <taxon>Streptophyta</taxon>
        <taxon>Embryophyta</taxon>
        <taxon>Tracheophyta</taxon>
        <taxon>Spermatophyta</taxon>
        <taxon>Magnoliopsida</taxon>
        <taxon>Liliopsida</taxon>
        <taxon>Poales</taxon>
        <taxon>Poaceae</taxon>
        <taxon>PACMAD clade</taxon>
        <taxon>Panicoideae</taxon>
        <taxon>Andropogonodae</taxon>
        <taxon>Andropogoneae</taxon>
        <taxon>Sorghinae</taxon>
        <taxon>Sorghum</taxon>
    </lineage>
</organism>
<name>A0A1Z5RJQ7_SORBI</name>
<dbReference type="InterPro" id="IPR015872">
    <property type="entry name" value="TFIIA_gsu_N"/>
</dbReference>
<accession>A0A1Z5RJQ7</accession>
<feature type="domain" description="Transcription initiation factor IIA gamma subunit N-terminal" evidence="2">
    <location>
        <begin position="56"/>
        <end position="79"/>
    </location>
</feature>
<dbReference type="Gene3D" id="1.10.287.190">
    <property type="entry name" value="Transcription factor IIA gamma subunit, alpha-helical domain"/>
    <property type="match status" value="1"/>
</dbReference>
<reference evidence="4" key="2">
    <citation type="journal article" date="2018" name="Plant J.">
        <title>The Sorghum bicolor reference genome: improved assembly, gene annotations, a transcriptome atlas, and signatures of genome organization.</title>
        <authorList>
            <person name="McCormick R.F."/>
            <person name="Truong S.K."/>
            <person name="Sreedasyam A."/>
            <person name="Jenkins J."/>
            <person name="Shu S."/>
            <person name="Sims D."/>
            <person name="Kennedy M."/>
            <person name="Amirebrahimi M."/>
            <person name="Weers B.D."/>
            <person name="McKinley B."/>
            <person name="Mattison A."/>
            <person name="Morishige D.T."/>
            <person name="Grimwood J."/>
            <person name="Schmutz J."/>
            <person name="Mullet J.E."/>
        </authorList>
    </citation>
    <scope>NUCLEOTIDE SEQUENCE [LARGE SCALE GENOMIC DNA]</scope>
    <source>
        <strain evidence="4">cv. BTx623</strain>
    </source>
</reference>
<evidence type="ECO:0000313" key="4">
    <source>
        <dbReference type="Proteomes" id="UP000000768"/>
    </source>
</evidence>
<dbReference type="STRING" id="4558.A0A1Z5RJQ7"/>
<dbReference type="Proteomes" id="UP000000768">
    <property type="component" value="Chromosome 5"/>
</dbReference>
<evidence type="ECO:0000313" key="3">
    <source>
        <dbReference type="EMBL" id="OQU83974.1"/>
    </source>
</evidence>
<gene>
    <name evidence="3" type="ORF">SORBI_3005G208425</name>
</gene>
<dbReference type="GO" id="GO:0005672">
    <property type="term" value="C:transcription factor TFIIA complex"/>
    <property type="evidence" value="ECO:0007669"/>
    <property type="project" value="InterPro"/>
</dbReference>
<keyword evidence="4" id="KW-1185">Reference proteome</keyword>
<sequence>MDFSSPLLACSHAPFLSRGADSPPREPPTPNACCPGLRWGRRQRASTRRQAAMATFELYRRSTIGMCLTEMLDEMISNGTHPGARNSGPRPVQQVVADVGLASSIRTGDVISLEVVESDGQEERSTEILALYIILAKMPVHSNGKKKAIKSISISLLTNCTYIYIYLIIKR</sequence>